<dbReference type="InterPro" id="IPR025602">
    <property type="entry name" value="BCP1_family"/>
</dbReference>
<reference evidence="4 5" key="1">
    <citation type="journal article" date="2017" name="Nat. Ecol. Evol.">
        <title>Scallop genome provides insights into evolution of bilaterian karyotype and development.</title>
        <authorList>
            <person name="Wang S."/>
            <person name="Zhang J."/>
            <person name="Jiao W."/>
            <person name="Li J."/>
            <person name="Xun X."/>
            <person name="Sun Y."/>
            <person name="Guo X."/>
            <person name="Huan P."/>
            <person name="Dong B."/>
            <person name="Zhang L."/>
            <person name="Hu X."/>
            <person name="Sun X."/>
            <person name="Wang J."/>
            <person name="Zhao C."/>
            <person name="Wang Y."/>
            <person name="Wang D."/>
            <person name="Huang X."/>
            <person name="Wang R."/>
            <person name="Lv J."/>
            <person name="Li Y."/>
            <person name="Zhang Z."/>
            <person name="Liu B."/>
            <person name="Lu W."/>
            <person name="Hui Y."/>
            <person name="Liang J."/>
            <person name="Zhou Z."/>
            <person name="Hou R."/>
            <person name="Li X."/>
            <person name="Liu Y."/>
            <person name="Li H."/>
            <person name="Ning X."/>
            <person name="Lin Y."/>
            <person name="Zhao L."/>
            <person name="Xing Q."/>
            <person name="Dou J."/>
            <person name="Li Y."/>
            <person name="Mao J."/>
            <person name="Guo H."/>
            <person name="Dou H."/>
            <person name="Li T."/>
            <person name="Mu C."/>
            <person name="Jiang W."/>
            <person name="Fu Q."/>
            <person name="Fu X."/>
            <person name="Miao Y."/>
            <person name="Liu J."/>
            <person name="Yu Q."/>
            <person name="Li R."/>
            <person name="Liao H."/>
            <person name="Li X."/>
            <person name="Kong Y."/>
            <person name="Jiang Z."/>
            <person name="Chourrout D."/>
            <person name="Li R."/>
            <person name="Bao Z."/>
        </authorList>
    </citation>
    <scope>NUCLEOTIDE SEQUENCE [LARGE SCALE GENOMIC DNA]</scope>
    <source>
        <strain evidence="4 5">PY_sf001</strain>
    </source>
</reference>
<evidence type="ECO:0000313" key="4">
    <source>
        <dbReference type="EMBL" id="OWF38445.1"/>
    </source>
</evidence>
<dbReference type="Pfam" id="PF13862">
    <property type="entry name" value="BCCIP"/>
    <property type="match status" value="1"/>
</dbReference>
<evidence type="ECO:0000313" key="5">
    <source>
        <dbReference type="Proteomes" id="UP000242188"/>
    </source>
</evidence>
<accession>A0A210PPL5</accession>
<organism evidence="4 5">
    <name type="scientific">Mizuhopecten yessoensis</name>
    <name type="common">Japanese scallop</name>
    <name type="synonym">Patinopecten yessoensis</name>
    <dbReference type="NCBI Taxonomy" id="6573"/>
    <lineage>
        <taxon>Eukaryota</taxon>
        <taxon>Metazoa</taxon>
        <taxon>Spiralia</taxon>
        <taxon>Lophotrochozoa</taxon>
        <taxon>Mollusca</taxon>
        <taxon>Bivalvia</taxon>
        <taxon>Autobranchia</taxon>
        <taxon>Pteriomorphia</taxon>
        <taxon>Pectinida</taxon>
        <taxon>Pectinoidea</taxon>
        <taxon>Pectinidae</taxon>
        <taxon>Mizuhopecten</taxon>
    </lineage>
</organism>
<evidence type="ECO:0000256" key="3">
    <source>
        <dbReference type="SAM" id="MobiDB-lite"/>
    </source>
</evidence>
<protein>
    <recommendedName>
        <fullName evidence="2">Protein BCCIP homolog</fullName>
    </recommendedName>
</protein>
<feature type="compositionally biased region" description="Acidic residues" evidence="3">
    <location>
        <begin position="22"/>
        <end position="36"/>
    </location>
</feature>
<sequence length="297" mass="33788">MASKKKRVAEPMTTESDSNESGNDDFDDDEMNDGNEIDTPINEEVQVEFEARMLDDSDFHGVKTLLQQVFLKANVNLSELTNTLVSQNFIGCVIKQMDVPDDDDDDGMDEDDNDAVFGMMSVVNITEKKDLECVQQVRSLLLDNCKACAKDKMSRLSDMLHNPDQHMGLLLSERYLNIPPQISVPMYDSLIKDMEKCQRKQMKYSFARYVMISKTYRMKSASKQKEEPIFFSNSEEELLHEVSELSFTYSVKDDRDTVVDGQWDSDNPMEALRTVLVIPADQLSVAVTRIKAELAST</sequence>
<proteinExistence type="inferred from homology"/>
<dbReference type="PANTHER" id="PTHR13261:SF0">
    <property type="entry name" value="BRCA2 AND CDKN1A-INTERACTING PROTEIN"/>
    <property type="match status" value="1"/>
</dbReference>
<comment type="similarity">
    <text evidence="1 2">Belongs to the BCP1 family.</text>
</comment>
<dbReference type="EMBL" id="NEDP02005567">
    <property type="protein sequence ID" value="OWF38445.1"/>
    <property type="molecule type" value="Genomic_DNA"/>
</dbReference>
<keyword evidence="5" id="KW-1185">Reference proteome</keyword>
<gene>
    <name evidence="4" type="ORF">KP79_PYT17770</name>
</gene>
<feature type="region of interest" description="Disordered" evidence="3">
    <location>
        <begin position="1"/>
        <end position="39"/>
    </location>
</feature>
<dbReference type="Proteomes" id="UP000242188">
    <property type="component" value="Unassembled WGS sequence"/>
</dbReference>
<comment type="caution">
    <text evidence="4">The sequence shown here is derived from an EMBL/GenBank/DDBJ whole genome shotgun (WGS) entry which is preliminary data.</text>
</comment>
<dbReference type="OrthoDB" id="27543at2759"/>
<dbReference type="GO" id="GO:0005634">
    <property type="term" value="C:nucleus"/>
    <property type="evidence" value="ECO:0007669"/>
    <property type="project" value="TreeGrafter"/>
</dbReference>
<dbReference type="PIRSF" id="PIRSF028983">
    <property type="entry name" value="BCP1"/>
    <property type="match status" value="1"/>
</dbReference>
<dbReference type="STRING" id="6573.A0A210PPL5"/>
<dbReference type="PANTHER" id="PTHR13261">
    <property type="entry name" value="BRCA2 AND CDKN1A INTERACTING PROTEIN"/>
    <property type="match status" value="1"/>
</dbReference>
<dbReference type="AlphaFoldDB" id="A0A210PPL5"/>
<evidence type="ECO:0000256" key="2">
    <source>
        <dbReference type="PIRNR" id="PIRNR028983"/>
    </source>
</evidence>
<evidence type="ECO:0000256" key="1">
    <source>
        <dbReference type="ARBA" id="ARBA00006781"/>
    </source>
</evidence>
<name>A0A210PPL5_MIZYE</name>